<dbReference type="AlphaFoldDB" id="A0A9D4Z439"/>
<dbReference type="InterPro" id="IPR035441">
    <property type="entry name" value="TFIIS/LEDGF_dom_sf"/>
</dbReference>
<evidence type="ECO:0000256" key="2">
    <source>
        <dbReference type="SAM" id="MobiDB-lite"/>
    </source>
</evidence>
<dbReference type="InterPro" id="IPR017923">
    <property type="entry name" value="TFIIS_N"/>
</dbReference>
<dbReference type="PANTHER" id="PTHR46554">
    <property type="entry name" value="MEDIATOR OF RNA POLYMERASE II TRANSCRIPTION SUBUNIT 26A-RELATED"/>
    <property type="match status" value="1"/>
</dbReference>
<organism evidence="4 5">
    <name type="scientific">Adiantum capillus-veneris</name>
    <name type="common">Maidenhair fern</name>
    <dbReference type="NCBI Taxonomy" id="13818"/>
    <lineage>
        <taxon>Eukaryota</taxon>
        <taxon>Viridiplantae</taxon>
        <taxon>Streptophyta</taxon>
        <taxon>Embryophyta</taxon>
        <taxon>Tracheophyta</taxon>
        <taxon>Polypodiopsida</taxon>
        <taxon>Polypodiidae</taxon>
        <taxon>Polypodiales</taxon>
        <taxon>Pteridineae</taxon>
        <taxon>Pteridaceae</taxon>
        <taxon>Vittarioideae</taxon>
        <taxon>Adiantum</taxon>
    </lineage>
</organism>
<evidence type="ECO:0000313" key="4">
    <source>
        <dbReference type="EMBL" id="KAI5059707.1"/>
    </source>
</evidence>
<accession>A0A9D4Z439</accession>
<dbReference type="PANTHER" id="PTHR46554:SF2">
    <property type="entry name" value="TFIIS N-TERMINAL DOMAIN-CONTAINING PROTEIN"/>
    <property type="match status" value="1"/>
</dbReference>
<feature type="compositionally biased region" description="Basic and acidic residues" evidence="2">
    <location>
        <begin position="114"/>
        <end position="133"/>
    </location>
</feature>
<proteinExistence type="predicted"/>
<dbReference type="GO" id="GO:0005634">
    <property type="term" value="C:nucleus"/>
    <property type="evidence" value="ECO:0007669"/>
    <property type="project" value="UniProtKB-SubCell"/>
</dbReference>
<protein>
    <recommendedName>
        <fullName evidence="3">TFIIS N-terminal domain-containing protein</fullName>
    </recommendedName>
</protein>
<evidence type="ECO:0000256" key="1">
    <source>
        <dbReference type="PROSITE-ProRule" id="PRU00649"/>
    </source>
</evidence>
<reference evidence="4" key="1">
    <citation type="submission" date="2021-01" db="EMBL/GenBank/DDBJ databases">
        <title>Adiantum capillus-veneris genome.</title>
        <authorList>
            <person name="Fang Y."/>
            <person name="Liao Q."/>
        </authorList>
    </citation>
    <scope>NUCLEOTIDE SEQUENCE</scope>
    <source>
        <strain evidence="4">H3</strain>
        <tissue evidence="4">Leaf</tissue>
    </source>
</reference>
<keyword evidence="5" id="KW-1185">Reference proteome</keyword>
<dbReference type="Pfam" id="PF08711">
    <property type="entry name" value="Med26"/>
    <property type="match status" value="1"/>
</dbReference>
<dbReference type="PROSITE" id="PS51319">
    <property type="entry name" value="TFIIS_N"/>
    <property type="match status" value="1"/>
</dbReference>
<gene>
    <name evidence="4" type="ORF">GOP47_0026026</name>
</gene>
<feature type="region of interest" description="Disordered" evidence="2">
    <location>
        <begin position="112"/>
        <end position="172"/>
    </location>
</feature>
<sequence>MKVQMASFQYPSLDVMRAEMLDMKARLQELRAFGAEGEDEDEATLMERLLEEMMGVMVARTQEQHVLPLLQESQLGKLMNGLRKHAAPRVAALAENIVAAWKDSIIRHQSSAKYVDKKPAQKVKHEESMKIEEQPAMQTRADTPPKPDKNRVGAPKLAGTERATLSSSMTFEEKLDASKRKLHTAYAQEQAAKRQHTIRVLAPSQLPSMGANSGRRPALPSKQALSHRVLIAKRLNTLEHAGRARNCAYAAPRPVHAPTRAIIL</sequence>
<comment type="subcellular location">
    <subcellularLocation>
        <location evidence="1">Nucleus</location>
    </subcellularLocation>
</comment>
<dbReference type="Gene3D" id="1.20.930.10">
    <property type="entry name" value="Conserved domain common to transcription factors TFIIS, elongin A, CRSP70"/>
    <property type="match status" value="1"/>
</dbReference>
<dbReference type="Proteomes" id="UP000886520">
    <property type="component" value="Chromosome 25"/>
</dbReference>
<feature type="region of interest" description="Disordered" evidence="2">
    <location>
        <begin position="205"/>
        <end position="224"/>
    </location>
</feature>
<feature type="domain" description="TFIIS N-terminal" evidence="3">
    <location>
        <begin position="28"/>
        <end position="108"/>
    </location>
</feature>
<keyword evidence="1" id="KW-0539">Nucleus</keyword>
<evidence type="ECO:0000313" key="5">
    <source>
        <dbReference type="Proteomes" id="UP000886520"/>
    </source>
</evidence>
<dbReference type="EMBL" id="JABFUD020000025">
    <property type="protein sequence ID" value="KAI5059707.1"/>
    <property type="molecule type" value="Genomic_DNA"/>
</dbReference>
<evidence type="ECO:0000259" key="3">
    <source>
        <dbReference type="PROSITE" id="PS51319"/>
    </source>
</evidence>
<name>A0A9D4Z439_ADICA</name>
<dbReference type="SUPFAM" id="SSF47676">
    <property type="entry name" value="Conserved domain common to transcription factors TFIIS, elongin A, CRSP70"/>
    <property type="match status" value="1"/>
</dbReference>
<comment type="caution">
    <text evidence="4">The sequence shown here is derived from an EMBL/GenBank/DDBJ whole genome shotgun (WGS) entry which is preliminary data.</text>
</comment>